<dbReference type="HOGENOM" id="CLU_004880_1_0_2"/>
<protein>
    <submittedName>
        <fullName evidence="2">Helicase-like protein</fullName>
    </submittedName>
</protein>
<dbReference type="KEGG" id="mhu:Mhun_1514"/>
<reference evidence="3" key="1">
    <citation type="journal article" date="2016" name="Stand. Genomic Sci.">
        <title>Complete genome sequence of Methanospirillum hungatei type strain JF1.</title>
        <authorList>
            <person name="Gunsalus R.P."/>
            <person name="Cook L.E."/>
            <person name="Crable B."/>
            <person name="Rohlin L."/>
            <person name="McDonald E."/>
            <person name="Mouttaki H."/>
            <person name="Sieber J.R."/>
            <person name="Poweleit N."/>
            <person name="Zhou H."/>
            <person name="Lapidus A.L."/>
            <person name="Daligault H.E."/>
            <person name="Land M."/>
            <person name="Gilna P."/>
            <person name="Ivanova N."/>
            <person name="Kyrpides N."/>
            <person name="Culley D.E."/>
            <person name="McInerney M.J."/>
        </authorList>
    </citation>
    <scope>NUCLEOTIDE SEQUENCE [LARGE SCALE GENOMIC DNA]</scope>
    <source>
        <strain evidence="3">ATCC 27890 / DSM 864 / NBRC 100397 / JF-1</strain>
    </source>
</reference>
<dbReference type="Proteomes" id="UP000001941">
    <property type="component" value="Chromosome"/>
</dbReference>
<keyword evidence="2" id="KW-0067">ATP-binding</keyword>
<keyword evidence="2" id="KW-0378">Hydrolase</keyword>
<keyword evidence="2" id="KW-0547">Nucleotide-binding</keyword>
<dbReference type="Gene3D" id="3.40.50.300">
    <property type="entry name" value="P-loop containing nucleotide triphosphate hydrolases"/>
    <property type="match status" value="2"/>
</dbReference>
<keyword evidence="2" id="KW-0347">Helicase</keyword>
<dbReference type="GO" id="GO:0004386">
    <property type="term" value="F:helicase activity"/>
    <property type="evidence" value="ECO:0007669"/>
    <property type="project" value="UniProtKB-KW"/>
</dbReference>
<sequence>MTTIDSQKAFVSDLLQYIIARCSGSHDLDTEINVRPSNRFFIGSLAPKKPQIEDIDEVKIEKENIIRAQMHKIVFPVETSSLSKKSSIKINGNGYVYYLRSPSSTNEEVIDKPKSSDNELIGRNWKRESFSFEFTLEYPLKGKYCIPFDTVVEKINSDPLCEKKIPLDLWNASIEVYQSSYDDTSSLISIEALNNSIDPIPQQPYERTLFNFVMNVSLENIHVLEFSDEYEYEGNNQKYFYSFRPINCQVEWREPGISFKTTHYGLFEQPNIRPKNSLENSILSFNKLRSKTESITELHKLLIAFRKLETDFDEELNTLPQKGFLIREGKRQRSVSEKRDQIIQFKQVLKELSNGINLLENNQDVLSAFNLMNETFYQTYLQQNNPNGEWRLFQIVFIISLLSSIVKRENLDTVHVLHVDTGGGKSEAYFAVITFALFYNRMKGYNRGVHSIVKFPLRMLSIQQLERLATIVVNADDIRKNNLLPQGEPFSLGYYIGNSEEFPSKYAEIRSQLYHRGKVIEPAPSSLILPKCPFCREKEEGIVSLHDDEIHKRIVHRCNSCNREFFIYYSDREIFRWRPSVIVSTVDKWAGLSSQRRARNLLGGSGSQCPYKHGFIPSGDYCEDNKEEAYSCKKIGGDEEGHDGPILSIQDEMHLLKEGFGTISSHFESLIEYIVNKTSNHKIKHIAMSATLNGTKTQIHELYNKNTIIIPGTSPEGIGSSKDFFFEKLNGPKRIICGLKPNMQDNHTATLRTLLYYAEFIIEAQLTLLKNPDEFTKKYGCKTPQEAQDIITQFIVPVTYHLKKQDVQDMSRFRDYIINGELSQRYPGSVIGKVLTGDSKLEELKVAMNEVRDYIKNYNPEKVLSETLTIDPLYATSVISHGVDLEELNFMVFQGIPYSTSEYIQALSRVGRKKLGLIIVWFYPTRVRDDSFYRNFYRYHDTLDHQVKPVPITRSARLGYYQTLNSIFCALIINHISNIRGEPLYRKKHIKSLKEVEIKEIINGIQEIYGGQNEIDIEREVKERISFIVEDTVFSDNTFFPNILSHNSGDSYYRNQTGMRGIQKQLILQLKPDDEQYINQIQ</sequence>
<dbReference type="InterPro" id="IPR001650">
    <property type="entry name" value="Helicase_C-like"/>
</dbReference>
<dbReference type="eggNOG" id="arCOG03948">
    <property type="taxonomic scope" value="Archaea"/>
</dbReference>
<dbReference type="InterPro" id="IPR027417">
    <property type="entry name" value="P-loop_NTPase"/>
</dbReference>
<feature type="domain" description="Helicase C-terminal" evidence="1">
    <location>
        <begin position="871"/>
        <end position="913"/>
    </location>
</feature>
<name>Q2FP02_METHJ</name>
<keyword evidence="3" id="KW-1185">Reference proteome</keyword>
<dbReference type="InParanoid" id="Q2FP02"/>
<evidence type="ECO:0000259" key="1">
    <source>
        <dbReference type="Pfam" id="PF00271"/>
    </source>
</evidence>
<dbReference type="EnsemblBacteria" id="ABD41247">
    <property type="protein sequence ID" value="ABD41247"/>
    <property type="gene ID" value="Mhun_1514"/>
</dbReference>
<organism evidence="2 3">
    <name type="scientific">Methanospirillum hungatei JF-1 (strain ATCC 27890 / DSM 864 / NBRC 100397 / JF-1)</name>
    <dbReference type="NCBI Taxonomy" id="323259"/>
    <lineage>
        <taxon>Archaea</taxon>
        <taxon>Methanobacteriati</taxon>
        <taxon>Methanobacteriota</taxon>
        <taxon>Stenosarchaea group</taxon>
        <taxon>Methanomicrobia</taxon>
        <taxon>Methanomicrobiales</taxon>
        <taxon>Methanospirillaceae</taxon>
        <taxon>Methanospirillum</taxon>
    </lineage>
</organism>
<evidence type="ECO:0000313" key="2">
    <source>
        <dbReference type="EMBL" id="ABD41247.1"/>
    </source>
</evidence>
<proteinExistence type="predicted"/>
<dbReference type="STRING" id="323259.Mhun_1514"/>
<dbReference type="Pfam" id="PF00271">
    <property type="entry name" value="Helicase_C"/>
    <property type="match status" value="1"/>
</dbReference>
<gene>
    <name evidence="2" type="ordered locus">Mhun_1514</name>
</gene>
<dbReference type="EMBL" id="CP000254">
    <property type="protein sequence ID" value="ABD41247.1"/>
    <property type="molecule type" value="Genomic_DNA"/>
</dbReference>
<dbReference type="CDD" id="cd18785">
    <property type="entry name" value="SF2_C"/>
    <property type="match status" value="1"/>
</dbReference>
<dbReference type="OrthoDB" id="114689at2157"/>
<dbReference type="SUPFAM" id="SSF52540">
    <property type="entry name" value="P-loop containing nucleoside triphosphate hydrolases"/>
    <property type="match status" value="2"/>
</dbReference>
<accession>Q2FP02</accession>
<dbReference type="AlphaFoldDB" id="Q2FP02"/>
<dbReference type="GeneID" id="3923006"/>
<evidence type="ECO:0000313" key="3">
    <source>
        <dbReference type="Proteomes" id="UP000001941"/>
    </source>
</evidence>
<dbReference type="RefSeq" id="WP_011448516.1">
    <property type="nucleotide sequence ID" value="NC_007796.1"/>
</dbReference>